<dbReference type="PROSITE" id="PS00198">
    <property type="entry name" value="4FE4S_FER_1"/>
    <property type="match status" value="1"/>
</dbReference>
<evidence type="ECO:0000256" key="1">
    <source>
        <dbReference type="ARBA" id="ARBA00022485"/>
    </source>
</evidence>
<name>B1I5S7_DESAP</name>
<feature type="domain" description="4Fe-4S ferredoxin-type" evidence="6">
    <location>
        <begin position="19"/>
        <end position="51"/>
    </location>
</feature>
<dbReference type="Gene3D" id="1.10.1060.10">
    <property type="entry name" value="Alpha-helical ferredoxin"/>
    <property type="match status" value="1"/>
</dbReference>
<dbReference type="RefSeq" id="WP_012302951.1">
    <property type="nucleotide sequence ID" value="NC_010424.1"/>
</dbReference>
<evidence type="ECO:0000256" key="3">
    <source>
        <dbReference type="ARBA" id="ARBA00023002"/>
    </source>
</evidence>
<evidence type="ECO:0000313" key="7">
    <source>
        <dbReference type="EMBL" id="ACA60375.1"/>
    </source>
</evidence>
<dbReference type="STRING" id="477974.Daud_1882"/>
<dbReference type="KEGG" id="dau:Daud_1882"/>
<dbReference type="AlphaFoldDB" id="B1I5S7"/>
<dbReference type="PANTHER" id="PTHR43255">
    <property type="entry name" value="IRON-SULFUR-BINDING OXIDOREDUCTASE FADF-RELATED-RELATED"/>
    <property type="match status" value="1"/>
</dbReference>
<evidence type="ECO:0000256" key="4">
    <source>
        <dbReference type="ARBA" id="ARBA00023004"/>
    </source>
</evidence>
<dbReference type="InterPro" id="IPR009051">
    <property type="entry name" value="Helical_ferredxn"/>
</dbReference>
<dbReference type="InterPro" id="IPR017900">
    <property type="entry name" value="4Fe4S_Fe_S_CS"/>
</dbReference>
<keyword evidence="5" id="KW-0411">Iron-sulfur</keyword>
<dbReference type="GO" id="GO:0046872">
    <property type="term" value="F:metal ion binding"/>
    <property type="evidence" value="ECO:0007669"/>
    <property type="project" value="UniProtKB-KW"/>
</dbReference>
<dbReference type="SUPFAM" id="SSF46548">
    <property type="entry name" value="alpha-helical ferredoxin"/>
    <property type="match status" value="1"/>
</dbReference>
<dbReference type="EMBL" id="CP000860">
    <property type="protein sequence ID" value="ACA60375.1"/>
    <property type="molecule type" value="Genomic_DNA"/>
</dbReference>
<keyword evidence="3" id="KW-0560">Oxidoreductase</keyword>
<evidence type="ECO:0000256" key="2">
    <source>
        <dbReference type="ARBA" id="ARBA00022723"/>
    </source>
</evidence>
<reference evidence="8" key="1">
    <citation type="submission" date="2007-10" db="EMBL/GenBank/DDBJ databases">
        <title>Complete sequence of chromosome of Desulforudis audaxviator MP104C.</title>
        <authorList>
            <person name="Copeland A."/>
            <person name="Lucas S."/>
            <person name="Lapidus A."/>
            <person name="Barry K."/>
            <person name="Glavina del Rio T."/>
            <person name="Dalin E."/>
            <person name="Tice H."/>
            <person name="Bruce D."/>
            <person name="Pitluck S."/>
            <person name="Lowry S.R."/>
            <person name="Larimer F."/>
            <person name="Land M.L."/>
            <person name="Hauser L."/>
            <person name="Kyrpides N."/>
            <person name="Ivanova N.N."/>
            <person name="Richardson P."/>
        </authorList>
    </citation>
    <scope>NUCLEOTIDE SEQUENCE [LARGE SCALE GENOMIC DNA]</scope>
    <source>
        <strain evidence="8">MP104C</strain>
    </source>
</reference>
<dbReference type="Pfam" id="PF13183">
    <property type="entry name" value="Fer4_8"/>
    <property type="match status" value="1"/>
</dbReference>
<keyword evidence="2" id="KW-0479">Metal-binding</keyword>
<dbReference type="GO" id="GO:0051539">
    <property type="term" value="F:4 iron, 4 sulfur cluster binding"/>
    <property type="evidence" value="ECO:0007669"/>
    <property type="project" value="UniProtKB-KW"/>
</dbReference>
<keyword evidence="4" id="KW-0408">Iron</keyword>
<accession>B1I5S7</accession>
<dbReference type="PROSITE" id="PS51379">
    <property type="entry name" value="4FE4S_FER_2"/>
    <property type="match status" value="2"/>
</dbReference>
<dbReference type="eggNOG" id="COG1150">
    <property type="taxonomic scope" value="Bacteria"/>
</dbReference>
<feature type="domain" description="4Fe-4S ferredoxin-type" evidence="6">
    <location>
        <begin position="64"/>
        <end position="94"/>
    </location>
</feature>
<evidence type="ECO:0000313" key="8">
    <source>
        <dbReference type="Proteomes" id="UP000008544"/>
    </source>
</evidence>
<gene>
    <name evidence="7" type="ordered locus">Daud_1882</name>
</gene>
<dbReference type="GO" id="GO:0005886">
    <property type="term" value="C:plasma membrane"/>
    <property type="evidence" value="ECO:0007669"/>
    <property type="project" value="TreeGrafter"/>
</dbReference>
<dbReference type="HOGENOM" id="CLU_093432_1_0_9"/>
<dbReference type="PANTHER" id="PTHR43255:SF1">
    <property type="entry name" value="IRON-SULFUR-BINDING OXIDOREDUCTASE FADF-RELATED"/>
    <property type="match status" value="1"/>
</dbReference>
<keyword evidence="8" id="KW-1185">Reference proteome</keyword>
<dbReference type="InterPro" id="IPR051460">
    <property type="entry name" value="HdrC_iron-sulfur_subunit"/>
</dbReference>
<dbReference type="Proteomes" id="UP000008544">
    <property type="component" value="Chromosome"/>
</dbReference>
<proteinExistence type="predicted"/>
<dbReference type="InterPro" id="IPR017896">
    <property type="entry name" value="4Fe4S_Fe-S-bd"/>
</dbReference>
<reference evidence="7 8" key="2">
    <citation type="journal article" date="2008" name="Science">
        <title>Environmental genomics reveals a single-species ecosystem deep within Earth.</title>
        <authorList>
            <person name="Chivian D."/>
            <person name="Brodie E.L."/>
            <person name="Alm E.J."/>
            <person name="Culley D.E."/>
            <person name="Dehal P.S."/>
            <person name="Desantis T.Z."/>
            <person name="Gihring T.M."/>
            <person name="Lapidus A."/>
            <person name="Lin L.H."/>
            <person name="Lowry S.R."/>
            <person name="Moser D.P."/>
            <person name="Richardson P.M."/>
            <person name="Southam G."/>
            <person name="Wanger G."/>
            <person name="Pratt L.M."/>
            <person name="Andersen G.L."/>
            <person name="Hazen T.C."/>
            <person name="Brockman F.J."/>
            <person name="Arkin A.P."/>
            <person name="Onstott T.C."/>
        </authorList>
    </citation>
    <scope>NUCLEOTIDE SEQUENCE [LARGE SCALE GENOMIC DNA]</scope>
    <source>
        <strain evidence="7 8">MP104C</strain>
    </source>
</reference>
<evidence type="ECO:0000259" key="6">
    <source>
        <dbReference type="PROSITE" id="PS51379"/>
    </source>
</evidence>
<evidence type="ECO:0000256" key="5">
    <source>
        <dbReference type="ARBA" id="ARBA00023014"/>
    </source>
</evidence>
<keyword evidence="1" id="KW-0004">4Fe-4S</keyword>
<dbReference type="OrthoDB" id="9794954at2"/>
<sequence>MTADKGAFRYDPTFARELSRIENGEYISQCMQCGLCVVTCPARHLMDLQPRKYFKAIQAGDKEKVLKANTPWLCTSCNLCTVRCPRGIPIIDFMHGMKKYLADTKGVKVTPGALFSKTFFDNMISRGRLWEAFLTGMFYMKAGPKAIREAMKMTDVAIPMVMKKRLPPLPGKAVKGKGDLKKIYKKASKLAKEGH</sequence>
<protein>
    <submittedName>
        <fullName evidence="7">Heterodisulfide reductase subunit C</fullName>
    </submittedName>
</protein>
<dbReference type="GO" id="GO:0016491">
    <property type="term" value="F:oxidoreductase activity"/>
    <property type="evidence" value="ECO:0007669"/>
    <property type="project" value="UniProtKB-KW"/>
</dbReference>
<organism evidence="7 8">
    <name type="scientific">Desulforudis audaxviator (strain MP104C)</name>
    <dbReference type="NCBI Taxonomy" id="477974"/>
    <lineage>
        <taxon>Bacteria</taxon>
        <taxon>Bacillati</taxon>
        <taxon>Bacillota</taxon>
        <taxon>Clostridia</taxon>
        <taxon>Thermoanaerobacterales</taxon>
        <taxon>Candidatus Desulforudaceae</taxon>
        <taxon>Candidatus Desulforudis</taxon>
    </lineage>
</organism>